<dbReference type="PANTHER" id="PTHR41252:SF1">
    <property type="entry name" value="BLR2505 PROTEIN"/>
    <property type="match status" value="1"/>
</dbReference>
<dbReference type="Gene3D" id="3.10.450.50">
    <property type="match status" value="1"/>
</dbReference>
<dbReference type="Pfam" id="PF12680">
    <property type="entry name" value="SnoaL_2"/>
    <property type="match status" value="1"/>
</dbReference>
<sequence length="138" mass="15422">MSTTAETRTVIENYIRALQAGEAVDRRTEFFTPDATWTLAGDLPTSGTWVGPDQIFHGFLPAMLERFDLTEPISQEVRTVLADGDHAVAEWTTRATTTAGEPYVNDVIIAFRVEKGRIAEAREQFDTAYARRLLFPAN</sequence>
<evidence type="ECO:0000259" key="1">
    <source>
        <dbReference type="Pfam" id="PF12680"/>
    </source>
</evidence>
<proteinExistence type="predicted"/>
<reference evidence="2 3" key="1">
    <citation type="submission" date="2019-12" db="EMBL/GenBank/DDBJ databases">
        <title>Nocardia sp. nov. ET3-3 isolated from soil.</title>
        <authorList>
            <person name="Kanchanasin P."/>
            <person name="Tanasupawat S."/>
            <person name="Yuki M."/>
            <person name="Kudo T."/>
        </authorList>
    </citation>
    <scope>NUCLEOTIDE SEQUENCE [LARGE SCALE GENOMIC DNA]</scope>
    <source>
        <strain evidence="2 3">ET3-3</strain>
    </source>
</reference>
<dbReference type="PANTHER" id="PTHR41252">
    <property type="entry name" value="BLR2505 PROTEIN"/>
    <property type="match status" value="1"/>
</dbReference>
<evidence type="ECO:0000313" key="3">
    <source>
        <dbReference type="Proteomes" id="UP000466794"/>
    </source>
</evidence>
<name>A0A7K1V4Z9_9NOCA</name>
<dbReference type="AlphaFoldDB" id="A0A7K1V4Z9"/>
<comment type="caution">
    <text evidence="2">The sequence shown here is derived from an EMBL/GenBank/DDBJ whole genome shotgun (WGS) entry which is preliminary data.</text>
</comment>
<dbReference type="EMBL" id="WRPP01000007">
    <property type="protein sequence ID" value="MVU81676.1"/>
    <property type="molecule type" value="Genomic_DNA"/>
</dbReference>
<keyword evidence="3" id="KW-1185">Reference proteome</keyword>
<dbReference type="RefSeq" id="WP_157391309.1">
    <property type="nucleotide sequence ID" value="NZ_WRPP01000007.1"/>
</dbReference>
<dbReference type="Proteomes" id="UP000466794">
    <property type="component" value="Unassembled WGS sequence"/>
</dbReference>
<dbReference type="SUPFAM" id="SSF54427">
    <property type="entry name" value="NTF2-like"/>
    <property type="match status" value="1"/>
</dbReference>
<dbReference type="InterPro" id="IPR037401">
    <property type="entry name" value="SnoaL-like"/>
</dbReference>
<evidence type="ECO:0000313" key="2">
    <source>
        <dbReference type="EMBL" id="MVU81676.1"/>
    </source>
</evidence>
<feature type="domain" description="SnoaL-like" evidence="1">
    <location>
        <begin position="11"/>
        <end position="120"/>
    </location>
</feature>
<gene>
    <name evidence="2" type="ORF">GPX89_31110</name>
</gene>
<organism evidence="2 3">
    <name type="scientific">Nocardia terrae</name>
    <dbReference type="NCBI Taxonomy" id="2675851"/>
    <lineage>
        <taxon>Bacteria</taxon>
        <taxon>Bacillati</taxon>
        <taxon>Actinomycetota</taxon>
        <taxon>Actinomycetes</taxon>
        <taxon>Mycobacteriales</taxon>
        <taxon>Nocardiaceae</taxon>
        <taxon>Nocardia</taxon>
    </lineage>
</organism>
<accession>A0A7K1V4Z9</accession>
<dbReference type="InterPro" id="IPR032710">
    <property type="entry name" value="NTF2-like_dom_sf"/>
</dbReference>
<protein>
    <submittedName>
        <fullName evidence="2">Nuclear transport factor 2 family protein</fullName>
    </submittedName>
</protein>